<dbReference type="eggNOG" id="KOG4680">
    <property type="taxonomic scope" value="Eukaryota"/>
</dbReference>
<comment type="caution">
    <text evidence="10">The sequence shown here is derived from an EMBL/GenBank/DDBJ whole genome shotgun (WGS) entry which is preliminary data.</text>
</comment>
<dbReference type="Pfam" id="PF02221">
    <property type="entry name" value="E1_DerP2_DerF2"/>
    <property type="match status" value="1"/>
</dbReference>
<protein>
    <recommendedName>
        <fullName evidence="9">MD-2-related lipid-recognition domain-containing protein</fullName>
    </recommendedName>
</protein>
<reference evidence="10 11" key="1">
    <citation type="journal article" date="2005" name="Nature">
        <title>The genome of the social amoeba Dictyostelium discoideum.</title>
        <authorList>
            <consortium name="The Dictyostelium discoideum Sequencing Consortium"/>
            <person name="Eichinger L."/>
            <person name="Pachebat J.A."/>
            <person name="Glockner G."/>
            <person name="Rajandream M.A."/>
            <person name="Sucgang R."/>
            <person name="Berriman M."/>
            <person name="Song J."/>
            <person name="Olsen R."/>
            <person name="Szafranski K."/>
            <person name="Xu Q."/>
            <person name="Tunggal B."/>
            <person name="Kummerfeld S."/>
            <person name="Madera M."/>
            <person name="Konfortov B.A."/>
            <person name="Rivero F."/>
            <person name="Bankier A.T."/>
            <person name="Lehmann R."/>
            <person name="Hamlin N."/>
            <person name="Davies R."/>
            <person name="Gaudet P."/>
            <person name="Fey P."/>
            <person name="Pilcher K."/>
            <person name="Chen G."/>
            <person name="Saunders D."/>
            <person name="Sodergren E."/>
            <person name="Davis P."/>
            <person name="Kerhornou A."/>
            <person name="Nie X."/>
            <person name="Hall N."/>
            <person name="Anjard C."/>
            <person name="Hemphill L."/>
            <person name="Bason N."/>
            <person name="Farbrother P."/>
            <person name="Desany B."/>
            <person name="Just E."/>
            <person name="Morio T."/>
            <person name="Rost R."/>
            <person name="Churcher C."/>
            <person name="Cooper J."/>
            <person name="Haydock S."/>
            <person name="van Driessche N."/>
            <person name="Cronin A."/>
            <person name="Goodhead I."/>
            <person name="Muzny D."/>
            <person name="Mourier T."/>
            <person name="Pain A."/>
            <person name="Lu M."/>
            <person name="Harper D."/>
            <person name="Lindsay R."/>
            <person name="Hauser H."/>
            <person name="James K."/>
            <person name="Quiles M."/>
            <person name="Madan Babu M."/>
            <person name="Saito T."/>
            <person name="Buchrieser C."/>
            <person name="Wardroper A."/>
            <person name="Felder M."/>
            <person name="Thangavelu M."/>
            <person name="Johnson D."/>
            <person name="Knights A."/>
            <person name="Loulseged H."/>
            <person name="Mungall K."/>
            <person name="Oliver K."/>
            <person name="Price C."/>
            <person name="Quail M.A."/>
            <person name="Urushihara H."/>
            <person name="Hernandez J."/>
            <person name="Rabbinowitsch E."/>
            <person name="Steffen D."/>
            <person name="Sanders M."/>
            <person name="Ma J."/>
            <person name="Kohara Y."/>
            <person name="Sharp S."/>
            <person name="Simmonds M."/>
            <person name="Spiegler S."/>
            <person name="Tivey A."/>
            <person name="Sugano S."/>
            <person name="White B."/>
            <person name="Walker D."/>
            <person name="Woodward J."/>
            <person name="Winckler T."/>
            <person name="Tanaka Y."/>
            <person name="Shaulsky G."/>
            <person name="Schleicher M."/>
            <person name="Weinstock G."/>
            <person name="Rosenthal A."/>
            <person name="Cox E.C."/>
            <person name="Chisholm R.L."/>
            <person name="Gibbs R."/>
            <person name="Loomis W.F."/>
            <person name="Platzer M."/>
            <person name="Kay R.R."/>
            <person name="Williams J."/>
            <person name="Dear P.H."/>
            <person name="Noegel A.A."/>
            <person name="Barrell B."/>
            <person name="Kuspa A."/>
        </authorList>
    </citation>
    <scope>NUCLEOTIDE SEQUENCE [LARGE SCALE GENOMIC DNA]</scope>
    <source>
        <strain evidence="10 11">AX4</strain>
    </source>
</reference>
<dbReference type="AlphaFoldDB" id="Q54SW2"/>
<dbReference type="InterPro" id="IPR036846">
    <property type="entry name" value="GM2-AP_sf"/>
</dbReference>
<feature type="signal peptide" evidence="8">
    <location>
        <begin position="1"/>
        <end position="21"/>
    </location>
</feature>
<feature type="domain" description="MD-2-related lipid-recognition" evidence="9">
    <location>
        <begin position="24"/>
        <end position="143"/>
    </location>
</feature>
<dbReference type="PaxDb" id="44689-DDB0205175"/>
<keyword evidence="7" id="KW-0325">Glycoprotein</keyword>
<feature type="chain" id="PRO_5004250290" description="MD-2-related lipid-recognition domain-containing protein" evidence="8">
    <location>
        <begin position="22"/>
        <end position="149"/>
    </location>
</feature>
<dbReference type="KEGG" id="ddi:DDB_G0282177"/>
<dbReference type="Reactome" id="R-DDI-8964038">
    <property type="pathway name" value="LDL clearance"/>
</dbReference>
<dbReference type="dictyBase" id="DDB_G0282177"/>
<evidence type="ECO:0000256" key="1">
    <source>
        <dbReference type="ARBA" id="ARBA00002053"/>
    </source>
</evidence>
<dbReference type="SMR" id="Q54SW2"/>
<evidence type="ECO:0000256" key="3">
    <source>
        <dbReference type="ARBA" id="ARBA00011245"/>
    </source>
</evidence>
<keyword evidence="11" id="KW-1185">Reference proteome</keyword>
<keyword evidence="6" id="KW-0445">Lipid transport</keyword>
<dbReference type="InParanoid" id="Q54SW2"/>
<dbReference type="Gene3D" id="2.70.220.10">
    <property type="entry name" value="Ganglioside GM2 activator"/>
    <property type="match status" value="1"/>
</dbReference>
<comment type="subunit">
    <text evidence="3">Monomer.</text>
</comment>
<dbReference type="FunFam" id="2.70.220.10:FF:000005">
    <property type="entry name" value="Putative phosphatidylglycerol/phosphatidylinositol transfer protein DDB_G0282107"/>
    <property type="match status" value="1"/>
</dbReference>
<gene>
    <name evidence="10" type="ORF">DDB_G0282177</name>
</gene>
<dbReference type="SUPFAM" id="SSF81296">
    <property type="entry name" value="E set domains"/>
    <property type="match status" value="1"/>
</dbReference>
<evidence type="ECO:0000256" key="5">
    <source>
        <dbReference type="ARBA" id="ARBA00022729"/>
    </source>
</evidence>
<dbReference type="GO" id="GO:0015918">
    <property type="term" value="P:sterol transport"/>
    <property type="evidence" value="ECO:0000318"/>
    <property type="project" value="GO_Central"/>
</dbReference>
<sequence>MSIKSITALIFVVLCIAISSADIWSYCPGNIDATFTIDTLTVSPDPPLIGKAAFVKLAGSLSDEVTEGESVFSLQYYIDGAWRNLPTFKNDVCKLLSCPVQPGPLVFNTTINVPFITPPGQYQGTLQLTDQNNKNISCLTFATTLAYSI</sequence>
<evidence type="ECO:0000256" key="7">
    <source>
        <dbReference type="ARBA" id="ARBA00023180"/>
    </source>
</evidence>
<keyword evidence="5 8" id="KW-0732">Signal</keyword>
<dbReference type="EMBL" id="AAFI02000045">
    <property type="protein sequence ID" value="EAL66368.1"/>
    <property type="molecule type" value="Genomic_DNA"/>
</dbReference>
<comment type="function">
    <text evidence="1">Catalyzes the intermembrane transfer of phosphatidylglycerol and phosphatidylinositol.</text>
</comment>
<dbReference type="Proteomes" id="UP000002195">
    <property type="component" value="Unassembled WGS sequence"/>
</dbReference>
<comment type="similarity">
    <text evidence="2">Belongs to the NPC2 family.</text>
</comment>
<dbReference type="InterPro" id="IPR039670">
    <property type="entry name" value="NPC2-like"/>
</dbReference>
<evidence type="ECO:0000256" key="4">
    <source>
        <dbReference type="ARBA" id="ARBA00022448"/>
    </source>
</evidence>
<evidence type="ECO:0000313" key="11">
    <source>
        <dbReference type="Proteomes" id="UP000002195"/>
    </source>
</evidence>
<dbReference type="VEuPathDB" id="AmoebaDB:DDB_G0282177"/>
<proteinExistence type="inferred from homology"/>
<dbReference type="PANTHER" id="PTHR11306:SF0">
    <property type="entry name" value="PHOSPHATIDYLGLYCEROL_PHOSPHATIDYLINOSITOL TRANSFER PROTEIN"/>
    <property type="match status" value="1"/>
</dbReference>
<dbReference type="GeneID" id="8623447"/>
<dbReference type="PhylomeDB" id="Q54SW2"/>
<dbReference type="GO" id="GO:0032934">
    <property type="term" value="F:sterol binding"/>
    <property type="evidence" value="ECO:0000318"/>
    <property type="project" value="GO_Central"/>
</dbReference>
<name>Q54SW2_DICDI</name>
<dbReference type="InterPro" id="IPR003172">
    <property type="entry name" value="ML_dom"/>
</dbReference>
<evidence type="ECO:0000313" key="10">
    <source>
        <dbReference type="EMBL" id="EAL66368.1"/>
    </source>
</evidence>
<dbReference type="PANTHER" id="PTHR11306">
    <property type="entry name" value="NIEMANN PICK TYPE C2 PROTEIN NPC2-RELATED"/>
    <property type="match status" value="1"/>
</dbReference>
<dbReference type="InterPro" id="IPR014756">
    <property type="entry name" value="Ig_E-set"/>
</dbReference>
<dbReference type="OMA" id="ETACPVA"/>
<dbReference type="Reactome" id="R-DDI-6798695">
    <property type="pathway name" value="Neutrophil degranulation"/>
</dbReference>
<evidence type="ECO:0000256" key="2">
    <source>
        <dbReference type="ARBA" id="ARBA00006370"/>
    </source>
</evidence>
<keyword evidence="4" id="KW-0813">Transport</keyword>
<dbReference type="RefSeq" id="XP_640347.1">
    <property type="nucleotide sequence ID" value="XM_635255.1"/>
</dbReference>
<dbReference type="SMART" id="SM00737">
    <property type="entry name" value="ML"/>
    <property type="match status" value="1"/>
</dbReference>
<dbReference type="HOGENOM" id="CLU_1790513_0_0_1"/>
<accession>Q54SW2</accession>
<evidence type="ECO:0000256" key="6">
    <source>
        <dbReference type="ARBA" id="ARBA00023055"/>
    </source>
</evidence>
<evidence type="ECO:0000256" key="8">
    <source>
        <dbReference type="SAM" id="SignalP"/>
    </source>
</evidence>
<organism evidence="10 11">
    <name type="scientific">Dictyostelium discoideum</name>
    <name type="common">Social amoeba</name>
    <dbReference type="NCBI Taxonomy" id="44689"/>
    <lineage>
        <taxon>Eukaryota</taxon>
        <taxon>Amoebozoa</taxon>
        <taxon>Evosea</taxon>
        <taxon>Eumycetozoa</taxon>
        <taxon>Dictyostelia</taxon>
        <taxon>Dictyosteliales</taxon>
        <taxon>Dictyosteliaceae</taxon>
        <taxon>Dictyostelium</taxon>
    </lineage>
</organism>
<evidence type="ECO:0000259" key="9">
    <source>
        <dbReference type="SMART" id="SM00737"/>
    </source>
</evidence>